<organism evidence="6 7">
    <name type="scientific">Corynebacterium poyangense</name>
    <dbReference type="NCBI Taxonomy" id="2684405"/>
    <lineage>
        <taxon>Bacteria</taxon>
        <taxon>Bacillati</taxon>
        <taxon>Actinomycetota</taxon>
        <taxon>Actinomycetes</taxon>
        <taxon>Mycobacteriales</taxon>
        <taxon>Corynebacteriaceae</taxon>
        <taxon>Corynebacterium</taxon>
    </lineage>
</organism>
<proteinExistence type="inferred from homology"/>
<protein>
    <submittedName>
        <fullName evidence="6">Hydrogenase maturation protease</fullName>
    </submittedName>
</protein>
<dbReference type="GO" id="GO:0008047">
    <property type="term" value="F:enzyme activator activity"/>
    <property type="evidence" value="ECO:0007669"/>
    <property type="project" value="InterPro"/>
</dbReference>
<dbReference type="SUPFAM" id="SSF53163">
    <property type="entry name" value="HybD-like"/>
    <property type="match status" value="1"/>
</dbReference>
<comment type="similarity">
    <text evidence="1">Belongs to the peptidase A31 family.</text>
</comment>
<gene>
    <name evidence="6" type="ORF">GP475_10635</name>
</gene>
<dbReference type="InterPro" id="IPR023430">
    <property type="entry name" value="Pept_HybD-like_dom_sf"/>
</dbReference>
<dbReference type="GO" id="GO:0004190">
    <property type="term" value="F:aspartic-type endopeptidase activity"/>
    <property type="evidence" value="ECO:0007669"/>
    <property type="project" value="UniProtKB-KW"/>
</dbReference>
<evidence type="ECO:0000313" key="6">
    <source>
        <dbReference type="EMBL" id="QNQ91034.1"/>
    </source>
</evidence>
<dbReference type="KEGG" id="cpoy:GP475_10635"/>
<evidence type="ECO:0000313" key="7">
    <source>
        <dbReference type="Proteomes" id="UP000516320"/>
    </source>
</evidence>
<dbReference type="PANTHER" id="PTHR30302:SF1">
    <property type="entry name" value="HYDROGENASE 2 MATURATION PROTEASE"/>
    <property type="match status" value="1"/>
</dbReference>
<dbReference type="AlphaFoldDB" id="A0A7H0SR59"/>
<dbReference type="InterPro" id="IPR000671">
    <property type="entry name" value="Peptidase_A31"/>
</dbReference>
<accession>A0A7H0SR59</accession>
<evidence type="ECO:0000256" key="4">
    <source>
        <dbReference type="ARBA" id="ARBA00022801"/>
    </source>
</evidence>
<dbReference type="EMBL" id="CP046884">
    <property type="protein sequence ID" value="QNQ91034.1"/>
    <property type="molecule type" value="Genomic_DNA"/>
</dbReference>
<evidence type="ECO:0000256" key="5">
    <source>
        <dbReference type="SAM" id="MobiDB-lite"/>
    </source>
</evidence>
<keyword evidence="2 6" id="KW-0645">Protease</keyword>
<keyword evidence="4" id="KW-0378">Hydrolase</keyword>
<dbReference type="GO" id="GO:0016485">
    <property type="term" value="P:protein processing"/>
    <property type="evidence" value="ECO:0007669"/>
    <property type="project" value="TreeGrafter"/>
</dbReference>
<reference evidence="6 7" key="1">
    <citation type="submission" date="2019-12" db="EMBL/GenBank/DDBJ databases">
        <title>Corynebacterium sp. nov., isolated from feces of the Anser Albifrons in China.</title>
        <authorList>
            <person name="Liu Q."/>
        </authorList>
    </citation>
    <scope>NUCLEOTIDE SEQUENCE [LARGE SCALE GENOMIC DNA]</scope>
    <source>
        <strain evidence="6 7">4H37-19</strain>
    </source>
</reference>
<sequence>MGHALTSTTEKRCITVLAVGNPILHDDGTGQAILASLQNQPQDCWQPKSQDHRSPGSMSAPSQHPHYPDVHFIDGGISGMELLPIIQDASHLLILDAIAGSQPGTVVSLEGDQIPRLRRAKLSPHQVGLLDLLSATRLIGGEPQQVAAVGIVPDRLDPGVGLSNPVRSALPDATDEARRILQGWLSATPHQYV</sequence>
<dbReference type="Proteomes" id="UP000516320">
    <property type="component" value="Chromosome"/>
</dbReference>
<name>A0A7H0SR59_9CORY</name>
<evidence type="ECO:0000256" key="1">
    <source>
        <dbReference type="ARBA" id="ARBA00006814"/>
    </source>
</evidence>
<dbReference type="RefSeq" id="WP_187974344.1">
    <property type="nucleotide sequence ID" value="NZ_CP046884.1"/>
</dbReference>
<dbReference type="Gene3D" id="3.40.50.1450">
    <property type="entry name" value="HybD-like"/>
    <property type="match status" value="1"/>
</dbReference>
<keyword evidence="7" id="KW-1185">Reference proteome</keyword>
<evidence type="ECO:0000256" key="2">
    <source>
        <dbReference type="ARBA" id="ARBA00022670"/>
    </source>
</evidence>
<dbReference type="CDD" id="cd06062">
    <property type="entry name" value="H2MP_MemB-H2up"/>
    <property type="match status" value="1"/>
</dbReference>
<keyword evidence="3" id="KW-0064">Aspartyl protease</keyword>
<dbReference type="Pfam" id="PF01750">
    <property type="entry name" value="HycI"/>
    <property type="match status" value="1"/>
</dbReference>
<dbReference type="NCBIfam" id="TIGR00072">
    <property type="entry name" value="hydrog_prot"/>
    <property type="match status" value="1"/>
</dbReference>
<dbReference type="PANTHER" id="PTHR30302">
    <property type="entry name" value="HYDROGENASE 1 MATURATION PROTEASE"/>
    <property type="match status" value="1"/>
</dbReference>
<evidence type="ECO:0000256" key="3">
    <source>
        <dbReference type="ARBA" id="ARBA00022750"/>
    </source>
</evidence>
<feature type="region of interest" description="Disordered" evidence="5">
    <location>
        <begin position="42"/>
        <end position="69"/>
    </location>
</feature>